<dbReference type="Gene3D" id="2.60.120.180">
    <property type="match status" value="1"/>
</dbReference>
<name>A0A9P9FHI1_9HYPO</name>
<evidence type="ECO:0000313" key="6">
    <source>
        <dbReference type="Proteomes" id="UP000738349"/>
    </source>
</evidence>
<dbReference type="GO" id="GO:0008810">
    <property type="term" value="F:cellulase activity"/>
    <property type="evidence" value="ECO:0007669"/>
    <property type="project" value="InterPro"/>
</dbReference>
<dbReference type="AlphaFoldDB" id="A0A9P9FHI1"/>
<dbReference type="Pfam" id="PF01670">
    <property type="entry name" value="Glyco_hydro_12"/>
    <property type="match status" value="1"/>
</dbReference>
<dbReference type="PANTHER" id="PTHR34002">
    <property type="entry name" value="BLR1656 PROTEIN"/>
    <property type="match status" value="1"/>
</dbReference>
<keyword evidence="4" id="KW-0732">Signal</keyword>
<dbReference type="InterPro" id="IPR002594">
    <property type="entry name" value="GH12"/>
</dbReference>
<dbReference type="InterPro" id="IPR013319">
    <property type="entry name" value="GH11/12"/>
</dbReference>
<accession>A0A9P9FHI1</accession>
<evidence type="ECO:0000256" key="1">
    <source>
        <dbReference type="ARBA" id="ARBA00005519"/>
    </source>
</evidence>
<keyword evidence="2" id="KW-0378">Hydrolase</keyword>
<dbReference type="SUPFAM" id="SSF49899">
    <property type="entry name" value="Concanavalin A-like lectins/glucanases"/>
    <property type="match status" value="1"/>
</dbReference>
<keyword evidence="6" id="KW-1185">Reference proteome</keyword>
<comment type="caution">
    <text evidence="5">The sequence shown here is derived from an EMBL/GenBank/DDBJ whole genome shotgun (WGS) entry which is preliminary data.</text>
</comment>
<keyword evidence="2" id="KW-0326">Glycosidase</keyword>
<organism evidence="5 6">
    <name type="scientific">Dactylonectria macrodidyma</name>
    <dbReference type="NCBI Taxonomy" id="307937"/>
    <lineage>
        <taxon>Eukaryota</taxon>
        <taxon>Fungi</taxon>
        <taxon>Dikarya</taxon>
        <taxon>Ascomycota</taxon>
        <taxon>Pezizomycotina</taxon>
        <taxon>Sordariomycetes</taxon>
        <taxon>Hypocreomycetidae</taxon>
        <taxon>Hypocreales</taxon>
        <taxon>Nectriaceae</taxon>
        <taxon>Dactylonectria</taxon>
    </lineage>
</organism>
<protein>
    <submittedName>
        <fullName evidence="5">Concanavalin A-like lectin/glucanase domain-containing protein</fullName>
    </submittedName>
</protein>
<evidence type="ECO:0000256" key="4">
    <source>
        <dbReference type="SAM" id="SignalP"/>
    </source>
</evidence>
<dbReference type="EMBL" id="JAGMUV010000004">
    <property type="protein sequence ID" value="KAH7161866.1"/>
    <property type="molecule type" value="Genomic_DNA"/>
</dbReference>
<keyword evidence="2" id="KW-0624">Polysaccharide degradation</keyword>
<dbReference type="Proteomes" id="UP000738349">
    <property type="component" value="Unassembled WGS sequence"/>
</dbReference>
<keyword evidence="2" id="KW-0119">Carbohydrate metabolism</keyword>
<feature type="chain" id="PRO_5040416736" evidence="4">
    <location>
        <begin position="23"/>
        <end position="341"/>
    </location>
</feature>
<sequence length="341" mass="38330">MRRNSLLRSVALLLLRAITVQSESSEDGAIICDKERIGGYNESLMYYPNGWNEKSPEDGFVCMSVYNSTPAYDATWNWGANIQDVHSFPYVRFGHQDLPMRLSSMRSIRLSTEWIMTPGALDELPRTFSSSAWDDNKGTLETNNVEANAAWDFFLDNDRNTTLYPQEAAIEFMVWLGSVGDPWWLGRLNRTILANVSLGDAEFSLYYGRNSGGTHVFTAVPRDGEDILSIDEDFYPLFEFILEQAHNHPDTPDDLPKDPYLGIVEFGSETWFSEGNVTFTAANFAMELDGDVEETSSDDGDTDGDDTSNEDEDDENQAVVMARLPVFGYTMAIGLMVNALW</sequence>
<evidence type="ECO:0000256" key="2">
    <source>
        <dbReference type="RuleBase" id="RU361163"/>
    </source>
</evidence>
<dbReference type="PANTHER" id="PTHR34002:SF11">
    <property type="entry name" value="CONCANAVALIN A-LIKE LECTIN_GLUCANASE"/>
    <property type="match status" value="1"/>
</dbReference>
<comment type="similarity">
    <text evidence="1 2">Belongs to the glycosyl hydrolase 12 (cellulase H) family.</text>
</comment>
<evidence type="ECO:0000313" key="5">
    <source>
        <dbReference type="EMBL" id="KAH7161866.1"/>
    </source>
</evidence>
<proteinExistence type="inferred from homology"/>
<dbReference type="GO" id="GO:0000272">
    <property type="term" value="P:polysaccharide catabolic process"/>
    <property type="evidence" value="ECO:0007669"/>
    <property type="project" value="UniProtKB-KW"/>
</dbReference>
<evidence type="ECO:0000256" key="3">
    <source>
        <dbReference type="SAM" id="MobiDB-lite"/>
    </source>
</evidence>
<dbReference type="InterPro" id="IPR013320">
    <property type="entry name" value="ConA-like_dom_sf"/>
</dbReference>
<feature type="region of interest" description="Disordered" evidence="3">
    <location>
        <begin position="292"/>
        <end position="316"/>
    </location>
</feature>
<dbReference type="OrthoDB" id="89349at2759"/>
<gene>
    <name evidence="5" type="ORF">EDB81DRAFT_643686</name>
</gene>
<feature type="signal peptide" evidence="4">
    <location>
        <begin position="1"/>
        <end position="22"/>
    </location>
</feature>
<reference evidence="5" key="1">
    <citation type="journal article" date="2021" name="Nat. Commun.">
        <title>Genetic determinants of endophytism in the Arabidopsis root mycobiome.</title>
        <authorList>
            <person name="Mesny F."/>
            <person name="Miyauchi S."/>
            <person name="Thiergart T."/>
            <person name="Pickel B."/>
            <person name="Atanasova L."/>
            <person name="Karlsson M."/>
            <person name="Huettel B."/>
            <person name="Barry K.W."/>
            <person name="Haridas S."/>
            <person name="Chen C."/>
            <person name="Bauer D."/>
            <person name="Andreopoulos W."/>
            <person name="Pangilinan J."/>
            <person name="LaButti K."/>
            <person name="Riley R."/>
            <person name="Lipzen A."/>
            <person name="Clum A."/>
            <person name="Drula E."/>
            <person name="Henrissat B."/>
            <person name="Kohler A."/>
            <person name="Grigoriev I.V."/>
            <person name="Martin F.M."/>
            <person name="Hacquard S."/>
        </authorList>
    </citation>
    <scope>NUCLEOTIDE SEQUENCE</scope>
    <source>
        <strain evidence="5">MPI-CAGE-AT-0147</strain>
    </source>
</reference>